<dbReference type="AlphaFoldDB" id="A0A0B6YHU5"/>
<feature type="non-terminal residue" evidence="2">
    <location>
        <position position="98"/>
    </location>
</feature>
<organism evidence="2">
    <name type="scientific">Arion vulgaris</name>
    <dbReference type="NCBI Taxonomy" id="1028688"/>
    <lineage>
        <taxon>Eukaryota</taxon>
        <taxon>Metazoa</taxon>
        <taxon>Spiralia</taxon>
        <taxon>Lophotrochozoa</taxon>
        <taxon>Mollusca</taxon>
        <taxon>Gastropoda</taxon>
        <taxon>Heterobranchia</taxon>
        <taxon>Euthyneura</taxon>
        <taxon>Panpulmonata</taxon>
        <taxon>Eupulmonata</taxon>
        <taxon>Stylommatophora</taxon>
        <taxon>Helicina</taxon>
        <taxon>Arionoidea</taxon>
        <taxon>Arionidae</taxon>
        <taxon>Arion</taxon>
    </lineage>
</organism>
<gene>
    <name evidence="2" type="primary">ORF26017</name>
</gene>
<dbReference type="Pfam" id="PF17213">
    <property type="entry name" value="Hydin_ADK"/>
    <property type="match status" value="1"/>
</dbReference>
<dbReference type="InterPro" id="IPR033768">
    <property type="entry name" value="Hydin_ADK"/>
</dbReference>
<proteinExistence type="predicted"/>
<evidence type="ECO:0000313" key="2">
    <source>
        <dbReference type="EMBL" id="CEK55772.1"/>
    </source>
</evidence>
<dbReference type="EMBL" id="HACG01008907">
    <property type="protein sequence ID" value="CEK55772.1"/>
    <property type="molecule type" value="Transcribed_RNA"/>
</dbReference>
<name>A0A0B6YHU5_9EUPU</name>
<reference evidence="2" key="1">
    <citation type="submission" date="2014-12" db="EMBL/GenBank/DDBJ databases">
        <title>Insight into the proteome of Arion vulgaris.</title>
        <authorList>
            <person name="Aradska J."/>
            <person name="Bulat T."/>
            <person name="Smidak R."/>
            <person name="Sarate P."/>
            <person name="Gangsoo J."/>
            <person name="Sialana F."/>
            <person name="Bilban M."/>
            <person name="Lubec G."/>
        </authorList>
    </citation>
    <scope>NUCLEOTIDE SEQUENCE</scope>
    <source>
        <tissue evidence="2">Skin</tissue>
    </source>
</reference>
<accession>A0A0B6YHU5</accession>
<feature type="non-terminal residue" evidence="2">
    <location>
        <position position="1"/>
    </location>
</feature>
<protein>
    <recommendedName>
        <fullName evidence="1">Hydin adenylate kinase-like domain-containing protein</fullName>
    </recommendedName>
</protein>
<sequence length="98" mass="10044">VDGLSMDAVAAHTQAGMVARKNITVAEQKGKLLAGAKTTVVNSSLEGATTSQVPSSPPLVTGPMARRLSISASIAGENGLMSCVLPEEILVEILSERL</sequence>
<feature type="domain" description="Hydin adenylate kinase-like" evidence="1">
    <location>
        <begin position="4"/>
        <end position="98"/>
    </location>
</feature>
<evidence type="ECO:0000259" key="1">
    <source>
        <dbReference type="Pfam" id="PF17213"/>
    </source>
</evidence>